<evidence type="ECO:0000313" key="2">
    <source>
        <dbReference type="EMBL" id="THG93735.1"/>
    </source>
</evidence>
<reference evidence="2 3" key="1">
    <citation type="submission" date="2019-02" db="EMBL/GenBank/DDBJ databases">
        <title>Genome sequencing of the rare red list fungi Phlebia centrifuga.</title>
        <authorList>
            <person name="Buettner E."/>
            <person name="Kellner H."/>
        </authorList>
    </citation>
    <scope>NUCLEOTIDE SEQUENCE [LARGE SCALE GENOMIC DNA]</scope>
    <source>
        <strain evidence="2 3">DSM 108282</strain>
    </source>
</reference>
<evidence type="ECO:0000256" key="1">
    <source>
        <dbReference type="SAM" id="MobiDB-lite"/>
    </source>
</evidence>
<accession>A0A4S4K7E3</accession>
<feature type="compositionally biased region" description="Low complexity" evidence="1">
    <location>
        <begin position="105"/>
        <end position="118"/>
    </location>
</feature>
<evidence type="ECO:0000313" key="3">
    <source>
        <dbReference type="Proteomes" id="UP000309038"/>
    </source>
</evidence>
<dbReference type="Proteomes" id="UP000309038">
    <property type="component" value="Unassembled WGS sequence"/>
</dbReference>
<dbReference type="EMBL" id="SGPJ01000582">
    <property type="protein sequence ID" value="THG93735.1"/>
    <property type="molecule type" value="Genomic_DNA"/>
</dbReference>
<comment type="caution">
    <text evidence="2">The sequence shown here is derived from an EMBL/GenBank/DDBJ whole genome shotgun (WGS) entry which is preliminary data.</text>
</comment>
<proteinExistence type="predicted"/>
<name>A0A4S4K7E3_9APHY</name>
<keyword evidence="3" id="KW-1185">Reference proteome</keyword>
<organism evidence="2 3">
    <name type="scientific">Hermanssonia centrifuga</name>
    <dbReference type="NCBI Taxonomy" id="98765"/>
    <lineage>
        <taxon>Eukaryota</taxon>
        <taxon>Fungi</taxon>
        <taxon>Dikarya</taxon>
        <taxon>Basidiomycota</taxon>
        <taxon>Agaricomycotina</taxon>
        <taxon>Agaricomycetes</taxon>
        <taxon>Polyporales</taxon>
        <taxon>Meruliaceae</taxon>
        <taxon>Hermanssonia</taxon>
    </lineage>
</organism>
<feature type="region of interest" description="Disordered" evidence="1">
    <location>
        <begin position="1"/>
        <end position="73"/>
    </location>
</feature>
<sequence length="259" mass="27669">MAGCGWGRRRRRAKAAKADAEVAPQKSIQTVTANKATAHHGQIDVNPSASMEGSGTGIPRASDAKARRARHVGSMSLDEKLRLLEEVAAALNKDQKINRMYLPASHHGSGTGSYSRGSGAHRHSSVPPSTPEEGSDSSDIEMFNSDEVFNADEIDDPMEMTPTEVYDSDTDMVPPATDLKRCHAMAVVVHVEDVNSNGPEQTKEPEPEPEVVPATSVPDKGNGQKRNQDEDAEMEGGGIPPVASTIAPVFKKARNLPLA</sequence>
<feature type="region of interest" description="Disordered" evidence="1">
    <location>
        <begin position="193"/>
        <end position="259"/>
    </location>
</feature>
<feature type="region of interest" description="Disordered" evidence="1">
    <location>
        <begin position="102"/>
        <end position="140"/>
    </location>
</feature>
<gene>
    <name evidence="2" type="ORF">EW026_g7584</name>
</gene>
<dbReference type="AlphaFoldDB" id="A0A4S4K7E3"/>
<protein>
    <submittedName>
        <fullName evidence="2">Uncharacterized protein</fullName>
    </submittedName>
</protein>
<feature type="compositionally biased region" description="Polar residues" evidence="1">
    <location>
        <begin position="26"/>
        <end position="35"/>
    </location>
</feature>